<sequence>MTADINVILQLLQRQITPVPPAYNSVSPGSHCADPSVLYGTSGPVLYNLYPIQLESRTTMIQSVTRPDSEFTPKPLDSQLSSIHMMATEKNEESTRHMSSKTPPSVTPILQAAPSVMDTTRLHASLKFSSLPGNLDSSLALAEIQKHVSDPVLAINQRLQKKLLPNSTNLHQQI</sequence>
<gene>
    <name evidence="1" type="ORF">PHYPO_G00030800</name>
</gene>
<dbReference type="Proteomes" id="UP000327468">
    <property type="component" value="Chromosome 12"/>
</dbReference>
<reference evidence="1 2" key="1">
    <citation type="submission" date="2019-06" db="EMBL/GenBank/DDBJ databases">
        <title>A chromosome-scale genome assembly of the striped catfish, Pangasianodon hypophthalmus.</title>
        <authorList>
            <person name="Wen M."/>
            <person name="Zahm M."/>
            <person name="Roques C."/>
            <person name="Cabau C."/>
            <person name="Klopp C."/>
            <person name="Donnadieu C."/>
            <person name="Jouanno E."/>
            <person name="Avarre J.-C."/>
            <person name="Campet M."/>
            <person name="Ha T.T.T."/>
            <person name="Dugue R."/>
            <person name="Lampietro C."/>
            <person name="Louis A."/>
            <person name="Herpin A."/>
            <person name="Echchiki A."/>
            <person name="Berthelot C."/>
            <person name="Parey E."/>
            <person name="Roest-Crollius H."/>
            <person name="Braasch I."/>
            <person name="Postlethwait J."/>
            <person name="Bobe J."/>
            <person name="Montfort J."/>
            <person name="Bouchez O."/>
            <person name="Begum T."/>
            <person name="Schartl M."/>
            <person name="Guiguen Y."/>
        </authorList>
    </citation>
    <scope>NUCLEOTIDE SEQUENCE [LARGE SCALE GENOMIC DNA]</scope>
    <source>
        <strain evidence="1 2">Indonesia</strain>
        <tissue evidence="1">Blood</tissue>
    </source>
</reference>
<evidence type="ECO:0000313" key="1">
    <source>
        <dbReference type="EMBL" id="KAB5555203.1"/>
    </source>
</evidence>
<dbReference type="EMBL" id="VFJC01000013">
    <property type="protein sequence ID" value="KAB5555203.1"/>
    <property type="molecule type" value="Genomic_DNA"/>
</dbReference>
<comment type="caution">
    <text evidence="1">The sequence shown here is derived from an EMBL/GenBank/DDBJ whole genome shotgun (WGS) entry which is preliminary data.</text>
</comment>
<keyword evidence="2" id="KW-1185">Reference proteome</keyword>
<name>A0A5N5MLE0_PANHP</name>
<protein>
    <submittedName>
        <fullName evidence="1">Uncharacterized protein</fullName>
    </submittedName>
</protein>
<accession>A0A5N5MLE0</accession>
<proteinExistence type="predicted"/>
<dbReference type="AlphaFoldDB" id="A0A5N5MLE0"/>
<organism evidence="1 2">
    <name type="scientific">Pangasianodon hypophthalmus</name>
    <name type="common">Striped catfish</name>
    <name type="synonym">Helicophagus hypophthalmus</name>
    <dbReference type="NCBI Taxonomy" id="310915"/>
    <lineage>
        <taxon>Eukaryota</taxon>
        <taxon>Metazoa</taxon>
        <taxon>Chordata</taxon>
        <taxon>Craniata</taxon>
        <taxon>Vertebrata</taxon>
        <taxon>Euteleostomi</taxon>
        <taxon>Actinopterygii</taxon>
        <taxon>Neopterygii</taxon>
        <taxon>Teleostei</taxon>
        <taxon>Ostariophysi</taxon>
        <taxon>Siluriformes</taxon>
        <taxon>Pangasiidae</taxon>
        <taxon>Pangasianodon</taxon>
    </lineage>
</organism>
<evidence type="ECO:0000313" key="2">
    <source>
        <dbReference type="Proteomes" id="UP000327468"/>
    </source>
</evidence>